<feature type="active site" description="Proton acceptor" evidence="7">
    <location>
        <position position="30"/>
    </location>
</feature>
<dbReference type="InterPro" id="IPR042110">
    <property type="entry name" value="Adenylosuccinate_synth_dom2"/>
</dbReference>
<dbReference type="HAMAP" id="MF_00011">
    <property type="entry name" value="Adenylosucc_synth"/>
    <property type="match status" value="1"/>
</dbReference>
<feature type="binding site" evidence="7">
    <location>
        <position position="30"/>
    </location>
    <ligand>
        <name>Mg(2+)</name>
        <dbReference type="ChEBI" id="CHEBI:18420"/>
    </ligand>
</feature>
<comment type="cofactor">
    <cofactor evidence="7">
        <name>Mg(2+)</name>
        <dbReference type="ChEBI" id="CHEBI:18420"/>
    </cofactor>
    <text evidence="7">Binds 1 Mg(2+) ion per subunit.</text>
</comment>
<dbReference type="InterPro" id="IPR042111">
    <property type="entry name" value="Adenylosuccinate_synth_dom3"/>
</dbReference>
<dbReference type="GO" id="GO:0046040">
    <property type="term" value="P:IMP metabolic process"/>
    <property type="evidence" value="ECO:0007669"/>
    <property type="project" value="TreeGrafter"/>
</dbReference>
<dbReference type="GO" id="GO:0005525">
    <property type="term" value="F:GTP binding"/>
    <property type="evidence" value="ECO:0007669"/>
    <property type="project" value="UniProtKB-UniRule"/>
</dbReference>
<keyword evidence="3 7" id="KW-0547">Nucleotide-binding</keyword>
<dbReference type="GO" id="GO:0044208">
    <property type="term" value="P:'de novo' AMP biosynthetic process"/>
    <property type="evidence" value="ECO:0007669"/>
    <property type="project" value="UniProtKB-UniRule"/>
</dbReference>
<protein>
    <recommendedName>
        <fullName evidence="7 8">Adenylosuccinate synthetase</fullName>
        <shortName evidence="7">AMPSase</shortName>
        <shortName evidence="7">AdSS</shortName>
        <ecNumber evidence="7 8">6.3.4.4</ecNumber>
    </recommendedName>
    <alternativeName>
        <fullName evidence="7">IMP--aspartate ligase</fullName>
    </alternativeName>
</protein>
<evidence type="ECO:0000256" key="6">
    <source>
        <dbReference type="ARBA" id="ARBA00023134"/>
    </source>
</evidence>
<feature type="binding site" description="in other chain" evidence="7">
    <location>
        <begin position="30"/>
        <end position="33"/>
    </location>
    <ligand>
        <name>IMP</name>
        <dbReference type="ChEBI" id="CHEBI:58053"/>
        <note>ligand shared between dimeric partners</note>
    </ligand>
</feature>
<comment type="caution">
    <text evidence="9">The sequence shown here is derived from an EMBL/GenBank/DDBJ whole genome shotgun (WGS) entry which is preliminary data.</text>
</comment>
<evidence type="ECO:0000313" key="10">
    <source>
        <dbReference type="Proteomes" id="UP000177693"/>
    </source>
</evidence>
<keyword evidence="4 7" id="KW-0658">Purine biosynthesis</keyword>
<accession>A0A1F6Y5Q4</accession>
<proteinExistence type="inferred from homology"/>
<comment type="pathway">
    <text evidence="7 8">Purine metabolism; AMP biosynthesis via de novo pathway; AMP from IMP: step 1/2.</text>
</comment>
<evidence type="ECO:0000256" key="7">
    <source>
        <dbReference type="HAMAP-Rule" id="MF_00011"/>
    </source>
</evidence>
<keyword evidence="7" id="KW-0963">Cytoplasm</keyword>
<dbReference type="EC" id="6.3.4.4" evidence="7 8"/>
<feature type="binding site" evidence="7">
    <location>
        <position position="164"/>
    </location>
    <ligand>
        <name>IMP</name>
        <dbReference type="ChEBI" id="CHEBI:58053"/>
        <note>ligand shared between dimeric partners</note>
    </ligand>
</feature>
<comment type="subunit">
    <text evidence="7">Homodimer.</text>
</comment>
<dbReference type="PROSITE" id="PS01266">
    <property type="entry name" value="ADENYLOSUCCIN_SYN_1"/>
    <property type="match status" value="1"/>
</dbReference>
<feature type="binding site" description="in other chain" evidence="7">
    <location>
        <position position="253"/>
    </location>
    <ligand>
        <name>IMP</name>
        <dbReference type="ChEBI" id="CHEBI:58053"/>
        <note>ligand shared between dimeric partners</note>
    </ligand>
</feature>
<dbReference type="Gene3D" id="3.40.440.10">
    <property type="entry name" value="Adenylosuccinate Synthetase, subunit A, domain 1"/>
    <property type="match status" value="1"/>
</dbReference>
<name>A0A1F6Y5Q4_9BACT</name>
<dbReference type="SMART" id="SM00788">
    <property type="entry name" value="Adenylsucc_synt"/>
    <property type="match status" value="1"/>
</dbReference>
<reference evidence="9 10" key="1">
    <citation type="journal article" date="2016" name="Nat. Commun.">
        <title>Thousands of microbial genomes shed light on interconnected biogeochemical processes in an aquifer system.</title>
        <authorList>
            <person name="Anantharaman K."/>
            <person name="Brown C.T."/>
            <person name="Hug L.A."/>
            <person name="Sharon I."/>
            <person name="Castelle C.J."/>
            <person name="Probst A.J."/>
            <person name="Thomas B.C."/>
            <person name="Singh A."/>
            <person name="Wilkins M.J."/>
            <person name="Karaoz U."/>
            <person name="Brodie E.L."/>
            <person name="Williams K.H."/>
            <person name="Hubbard S.S."/>
            <person name="Banfield J.F."/>
        </authorList>
    </citation>
    <scope>NUCLEOTIDE SEQUENCE [LARGE SCALE GENOMIC DNA]</scope>
</reference>
<feature type="binding site" description="in other chain" evidence="7">
    <location>
        <position position="333"/>
    </location>
    <ligand>
        <name>IMP</name>
        <dbReference type="ChEBI" id="CHEBI:58053"/>
        <note>ligand shared between dimeric partners</note>
    </ligand>
</feature>
<dbReference type="SUPFAM" id="SSF52540">
    <property type="entry name" value="P-loop containing nucleoside triphosphate hydrolases"/>
    <property type="match status" value="1"/>
</dbReference>
<sequence length="460" mass="51072">MANKILKNKKVYLPKGQGFIDAVVGLQWGDEGKGKNIDQLLSKGTYSAVARFQGGANAGHTLKLGGVTFVGHIVPSGCLHKNIELYIGNGVVVDVVSLINEIKQLQDLGFDVTKRLYISNRAKLVSFLHPFLDQADEFMRNKLGGKIGTTSRGIGPAYSDVRARRGLLIGDVLLPDFEQKIATLSEFHLNVLNMYKEKYGFEIPQEKTKGIREAKEKWDNAVRELKRLQICDLSFLIQKRLSEGKNILAEGAQAVMLDVDFGDFPFVTSSNTLPANVCLGLGVPHTYLRDIYGVIKAYTTKVGGGNFPSRIANQALEKAFQDAGHEFGATTGRPRMCGWLDLFALRHAIELSGANKIFINKADICLSDKIKVVTGYKNKEKNKEKVLKEFPLYLNEVTGVITEQIPGWGNKNYGVNSKKKVSKELASYLNYIKNKLADLNVKIISVGTGPDREHFFEWEK</sequence>
<organism evidence="9 10">
    <name type="scientific">Candidatus Nomurabacteria bacterium RIFCSPLOWO2_02_FULL_40_67</name>
    <dbReference type="NCBI Taxonomy" id="1801787"/>
    <lineage>
        <taxon>Bacteria</taxon>
        <taxon>Candidatus Nomuraibacteriota</taxon>
    </lineage>
</organism>
<feature type="binding site" evidence="7">
    <location>
        <position position="335"/>
    </location>
    <ligand>
        <name>GTP</name>
        <dbReference type="ChEBI" id="CHEBI:37565"/>
    </ligand>
</feature>
<feature type="binding site" evidence="7">
    <location>
        <begin position="29"/>
        <end position="35"/>
    </location>
    <ligand>
        <name>GTP</name>
        <dbReference type="ChEBI" id="CHEBI:37565"/>
    </ligand>
</feature>
<dbReference type="InterPro" id="IPR018220">
    <property type="entry name" value="Adenylosuccin_syn_GTP-bd"/>
</dbReference>
<evidence type="ECO:0000256" key="5">
    <source>
        <dbReference type="ARBA" id="ARBA00022842"/>
    </source>
</evidence>
<dbReference type="InterPro" id="IPR027417">
    <property type="entry name" value="P-loop_NTPase"/>
</dbReference>
<comment type="similarity">
    <text evidence="7 8">Belongs to the adenylosuccinate synthetase family.</text>
</comment>
<feature type="binding site" evidence="7">
    <location>
        <begin position="329"/>
        <end position="335"/>
    </location>
    <ligand>
        <name>substrate</name>
    </ligand>
</feature>
<dbReference type="GO" id="GO:0004019">
    <property type="term" value="F:adenylosuccinate synthase activity"/>
    <property type="evidence" value="ECO:0007669"/>
    <property type="project" value="UniProtKB-UniRule"/>
</dbReference>
<evidence type="ECO:0000313" key="9">
    <source>
        <dbReference type="EMBL" id="OGJ01688.1"/>
    </source>
</evidence>
<keyword evidence="5 7" id="KW-0460">Magnesium</keyword>
<feature type="binding site" evidence="7">
    <location>
        <position position="59"/>
    </location>
    <ligand>
        <name>Mg(2+)</name>
        <dbReference type="ChEBI" id="CHEBI:18420"/>
    </ligand>
</feature>
<gene>
    <name evidence="7" type="primary">purA</name>
    <name evidence="9" type="ORF">A3I23_00235</name>
</gene>
<dbReference type="PANTHER" id="PTHR11846">
    <property type="entry name" value="ADENYLOSUCCINATE SYNTHETASE"/>
    <property type="match status" value="1"/>
</dbReference>
<keyword evidence="6 7" id="KW-0342">GTP-binding</keyword>
<keyword evidence="2 7" id="KW-0479">Metal-binding</keyword>
<dbReference type="UniPathway" id="UPA00075">
    <property type="reaction ID" value="UER00335"/>
</dbReference>
<keyword evidence="1 7" id="KW-0436">Ligase</keyword>
<evidence type="ECO:0000256" key="2">
    <source>
        <dbReference type="ARBA" id="ARBA00022723"/>
    </source>
</evidence>
<feature type="active site" description="Proton donor" evidence="7">
    <location>
        <position position="60"/>
    </location>
</feature>
<dbReference type="GO" id="GO:0000287">
    <property type="term" value="F:magnesium ion binding"/>
    <property type="evidence" value="ECO:0007669"/>
    <property type="project" value="UniProtKB-UniRule"/>
</dbReference>
<feature type="binding site" evidence="7">
    <location>
        <begin position="361"/>
        <end position="363"/>
    </location>
    <ligand>
        <name>GTP</name>
        <dbReference type="ChEBI" id="CHEBI:37565"/>
    </ligand>
</feature>
<dbReference type="InterPro" id="IPR042109">
    <property type="entry name" value="Adenylosuccinate_synth_dom1"/>
</dbReference>
<feature type="binding site" description="in other chain" evidence="7">
    <location>
        <position position="268"/>
    </location>
    <ligand>
        <name>IMP</name>
        <dbReference type="ChEBI" id="CHEBI:58053"/>
        <note>ligand shared between dimeric partners</note>
    </ligand>
</feature>
<dbReference type="EMBL" id="MFVL01000013">
    <property type="protein sequence ID" value="OGJ01688.1"/>
    <property type="molecule type" value="Genomic_DNA"/>
</dbReference>
<dbReference type="Pfam" id="PF00709">
    <property type="entry name" value="Adenylsucc_synt"/>
    <property type="match status" value="1"/>
</dbReference>
<dbReference type="InterPro" id="IPR001114">
    <property type="entry name" value="Adenylosuccinate_synthetase"/>
</dbReference>
<dbReference type="Proteomes" id="UP000177693">
    <property type="component" value="Unassembled WGS sequence"/>
</dbReference>
<evidence type="ECO:0000256" key="3">
    <source>
        <dbReference type="ARBA" id="ARBA00022741"/>
    </source>
</evidence>
<dbReference type="PANTHER" id="PTHR11846:SF0">
    <property type="entry name" value="ADENYLOSUCCINATE SYNTHETASE"/>
    <property type="match status" value="1"/>
</dbReference>
<dbReference type="GO" id="GO:0005737">
    <property type="term" value="C:cytoplasm"/>
    <property type="evidence" value="ECO:0007669"/>
    <property type="project" value="UniProtKB-SubCell"/>
</dbReference>
<dbReference type="Gene3D" id="1.10.300.10">
    <property type="entry name" value="Adenylosuccinate Synthetase, subunit A, domain 2"/>
    <property type="match status" value="1"/>
</dbReference>
<feature type="binding site" evidence="7">
    <location>
        <begin position="447"/>
        <end position="449"/>
    </location>
    <ligand>
        <name>GTP</name>
        <dbReference type="ChEBI" id="CHEBI:37565"/>
    </ligand>
</feature>
<comment type="function">
    <text evidence="7">Plays an important role in the de novo pathway of purine nucleotide biosynthesis. Catalyzes the first committed step in the biosynthesis of AMP from IMP.</text>
</comment>
<evidence type="ECO:0000256" key="8">
    <source>
        <dbReference type="RuleBase" id="RU000520"/>
    </source>
</evidence>
<dbReference type="CDD" id="cd03108">
    <property type="entry name" value="AdSS"/>
    <property type="match status" value="1"/>
</dbReference>
<feature type="binding site" description="in other chain" evidence="7">
    <location>
        <position position="150"/>
    </location>
    <ligand>
        <name>IMP</name>
        <dbReference type="ChEBI" id="CHEBI:58053"/>
        <note>ligand shared between dimeric partners</note>
    </ligand>
</feature>
<feature type="binding site" evidence="7">
    <location>
        <begin position="59"/>
        <end position="61"/>
    </location>
    <ligand>
        <name>GTP</name>
        <dbReference type="ChEBI" id="CHEBI:37565"/>
    </ligand>
</feature>
<comment type="catalytic activity">
    <reaction evidence="7 8">
        <text>IMP + L-aspartate + GTP = N(6)-(1,2-dicarboxyethyl)-AMP + GDP + phosphate + 2 H(+)</text>
        <dbReference type="Rhea" id="RHEA:15753"/>
        <dbReference type="ChEBI" id="CHEBI:15378"/>
        <dbReference type="ChEBI" id="CHEBI:29991"/>
        <dbReference type="ChEBI" id="CHEBI:37565"/>
        <dbReference type="ChEBI" id="CHEBI:43474"/>
        <dbReference type="ChEBI" id="CHEBI:57567"/>
        <dbReference type="ChEBI" id="CHEBI:58053"/>
        <dbReference type="ChEBI" id="CHEBI:58189"/>
        <dbReference type="EC" id="6.3.4.4"/>
    </reaction>
</comment>
<feature type="binding site" description="in other chain" evidence="7">
    <location>
        <begin position="57"/>
        <end position="60"/>
    </location>
    <ligand>
        <name>IMP</name>
        <dbReference type="ChEBI" id="CHEBI:58053"/>
        <note>ligand shared between dimeric partners</note>
    </ligand>
</feature>
<evidence type="ECO:0000256" key="1">
    <source>
        <dbReference type="ARBA" id="ARBA00022598"/>
    </source>
</evidence>
<comment type="subcellular location">
    <subcellularLocation>
        <location evidence="7">Cytoplasm</location>
    </subcellularLocation>
</comment>
<dbReference type="AlphaFoldDB" id="A0A1F6Y5Q4"/>
<dbReference type="Gene3D" id="3.90.170.10">
    <property type="entry name" value="Adenylosuccinate Synthetase, subunit A, domain 3"/>
    <property type="match status" value="1"/>
</dbReference>
<evidence type="ECO:0000256" key="4">
    <source>
        <dbReference type="ARBA" id="ARBA00022755"/>
    </source>
</evidence>